<evidence type="ECO:0000256" key="9">
    <source>
        <dbReference type="ARBA" id="ARBA00023034"/>
    </source>
</evidence>
<evidence type="ECO:0000256" key="5">
    <source>
        <dbReference type="ARBA" id="ARBA00022692"/>
    </source>
</evidence>
<evidence type="ECO:0000256" key="2">
    <source>
        <dbReference type="ARBA" id="ARBA00004394"/>
    </source>
</evidence>
<organism evidence="16 17">
    <name type="scientific">Trichomonas vaginalis (strain ATCC PRA-98 / G3)</name>
    <dbReference type="NCBI Taxonomy" id="412133"/>
    <lineage>
        <taxon>Eukaryota</taxon>
        <taxon>Metamonada</taxon>
        <taxon>Parabasalia</taxon>
        <taxon>Trichomonadida</taxon>
        <taxon>Trichomonadidae</taxon>
        <taxon>Trichomonas</taxon>
    </lineage>
</organism>
<keyword evidence="9" id="KW-0333">Golgi apparatus</keyword>
<dbReference type="SMR" id="A2G1G3"/>
<dbReference type="PROSITE" id="PS50859">
    <property type="entry name" value="LONGIN"/>
    <property type="match status" value="1"/>
</dbReference>
<evidence type="ECO:0000256" key="3">
    <source>
        <dbReference type="ARBA" id="ARBA00008025"/>
    </source>
</evidence>
<accession>A2G1G3</accession>
<dbReference type="Pfam" id="PF00957">
    <property type="entry name" value="Synaptobrevin"/>
    <property type="match status" value="1"/>
</dbReference>
<evidence type="ECO:0000256" key="4">
    <source>
        <dbReference type="ARBA" id="ARBA00022448"/>
    </source>
</evidence>
<dbReference type="GO" id="GO:0012507">
    <property type="term" value="C:ER to Golgi transport vesicle membrane"/>
    <property type="evidence" value="ECO:0000318"/>
    <property type="project" value="GO_Central"/>
</dbReference>
<dbReference type="OrthoDB" id="1719357at2759"/>
<dbReference type="InterPro" id="IPR042855">
    <property type="entry name" value="V_SNARE_CC"/>
</dbReference>
<feature type="domain" description="Longin" evidence="14">
    <location>
        <begin position="7"/>
        <end position="116"/>
    </location>
</feature>
<keyword evidence="11 13" id="KW-0472">Membrane</keyword>
<dbReference type="EMBL" id="DS114244">
    <property type="protein sequence ID" value="EAX88998.1"/>
    <property type="molecule type" value="Genomic_DNA"/>
</dbReference>
<dbReference type="FunCoup" id="A2G1G3">
    <property type="interactions" value="959"/>
</dbReference>
<dbReference type="SUPFAM" id="SSF64356">
    <property type="entry name" value="SNARE-like"/>
    <property type="match status" value="1"/>
</dbReference>
<dbReference type="AlphaFoldDB" id="A2G1G3"/>
<evidence type="ECO:0000256" key="13">
    <source>
        <dbReference type="SAM" id="Phobius"/>
    </source>
</evidence>
<dbReference type="InterPro" id="IPR011012">
    <property type="entry name" value="Longin-like_dom_sf"/>
</dbReference>
<evidence type="ECO:0000256" key="10">
    <source>
        <dbReference type="ARBA" id="ARBA00023054"/>
    </source>
</evidence>
<keyword evidence="17" id="KW-1185">Reference proteome</keyword>
<keyword evidence="10 12" id="KW-0175">Coiled coil</keyword>
<keyword evidence="8 13" id="KW-1133">Transmembrane helix</keyword>
<reference evidence="16" key="1">
    <citation type="submission" date="2006-10" db="EMBL/GenBank/DDBJ databases">
        <authorList>
            <person name="Amadeo P."/>
            <person name="Zhao Q."/>
            <person name="Wortman J."/>
            <person name="Fraser-Liggett C."/>
            <person name="Carlton J."/>
        </authorList>
    </citation>
    <scope>NUCLEOTIDE SEQUENCE</scope>
    <source>
        <strain evidence="16">G3</strain>
    </source>
</reference>
<evidence type="ECO:0000256" key="1">
    <source>
        <dbReference type="ARBA" id="ARBA00004163"/>
    </source>
</evidence>
<evidence type="ECO:0000256" key="6">
    <source>
        <dbReference type="ARBA" id="ARBA00022824"/>
    </source>
</evidence>
<evidence type="ECO:0000256" key="12">
    <source>
        <dbReference type="PROSITE-ProRule" id="PRU00290"/>
    </source>
</evidence>
<keyword evidence="5 13" id="KW-0812">Transmembrane</keyword>
<sequence>MSVQFIHIRRLKDGLILASTTDDETSLQSIINEEEKLIKQISQRSAKTLSFPTSNGSIHICIDDQAYAVCSTSREFDTTMAYDLNDESLRNFMIDYKDSIDAVESKYAFMDFSTILDSIRSRYVKTAANGKVYKLKKDLYEVESSMANNLKSAIARDDKINEVGQMSENLSRNSGIFAKKSKDLNRLHFWRTYGRPAVIVSIVACVYLLVHFVIL</sequence>
<dbReference type="Pfam" id="PF13774">
    <property type="entry name" value="Longin"/>
    <property type="match status" value="1"/>
</dbReference>
<keyword evidence="4" id="KW-0813">Transport</keyword>
<name>A2G1G3_TRIV3</name>
<dbReference type="GO" id="GO:0005484">
    <property type="term" value="F:SNAP receptor activity"/>
    <property type="evidence" value="ECO:0000318"/>
    <property type="project" value="GO_Central"/>
</dbReference>
<evidence type="ECO:0000256" key="11">
    <source>
        <dbReference type="ARBA" id="ARBA00023136"/>
    </source>
</evidence>
<dbReference type="GO" id="GO:0006888">
    <property type="term" value="P:endoplasmic reticulum to Golgi vesicle-mediated transport"/>
    <property type="evidence" value="ECO:0000318"/>
    <property type="project" value="GO_Central"/>
</dbReference>
<evidence type="ECO:0000259" key="14">
    <source>
        <dbReference type="PROSITE" id="PS50859"/>
    </source>
</evidence>
<feature type="transmembrane region" description="Helical" evidence="13">
    <location>
        <begin position="196"/>
        <end position="214"/>
    </location>
</feature>
<dbReference type="PANTHER" id="PTHR45837">
    <property type="entry name" value="VESICLE-TRAFFICKING PROTEIN SEC22B"/>
    <property type="match status" value="1"/>
</dbReference>
<keyword evidence="6" id="KW-0256">Endoplasmic reticulum</keyword>
<dbReference type="GO" id="GO:0048280">
    <property type="term" value="P:vesicle fusion with Golgi apparatus"/>
    <property type="evidence" value="ECO:0000318"/>
    <property type="project" value="GO_Central"/>
</dbReference>
<gene>
    <name evidence="16" type="ORF">TVAG_381070</name>
</gene>
<dbReference type="InterPro" id="IPR044565">
    <property type="entry name" value="Sec22"/>
</dbReference>
<dbReference type="SUPFAM" id="SSF58038">
    <property type="entry name" value="SNARE fusion complex"/>
    <property type="match status" value="1"/>
</dbReference>
<dbReference type="GO" id="GO:0000139">
    <property type="term" value="C:Golgi membrane"/>
    <property type="evidence" value="ECO:0000318"/>
    <property type="project" value="GO_Central"/>
</dbReference>
<feature type="domain" description="V-SNARE coiled-coil homology" evidence="15">
    <location>
        <begin position="131"/>
        <end position="191"/>
    </location>
</feature>
<dbReference type="CDD" id="cd15843">
    <property type="entry name" value="R-SNARE"/>
    <property type="match status" value="1"/>
</dbReference>
<dbReference type="GO" id="GO:0015031">
    <property type="term" value="P:protein transport"/>
    <property type="evidence" value="ECO:0007669"/>
    <property type="project" value="UniProtKB-KW"/>
</dbReference>
<dbReference type="GO" id="GO:0005789">
    <property type="term" value="C:endoplasmic reticulum membrane"/>
    <property type="evidence" value="ECO:0000318"/>
    <property type="project" value="GO_Central"/>
</dbReference>
<dbReference type="STRING" id="5722.A2G1G3"/>
<evidence type="ECO:0000259" key="15">
    <source>
        <dbReference type="PROSITE" id="PS50892"/>
    </source>
</evidence>
<reference evidence="16" key="2">
    <citation type="journal article" date="2007" name="Science">
        <title>Draft genome sequence of the sexually transmitted pathogen Trichomonas vaginalis.</title>
        <authorList>
            <person name="Carlton J.M."/>
            <person name="Hirt R.P."/>
            <person name="Silva J.C."/>
            <person name="Delcher A.L."/>
            <person name="Schatz M."/>
            <person name="Zhao Q."/>
            <person name="Wortman J.R."/>
            <person name="Bidwell S.L."/>
            <person name="Alsmark U.C.M."/>
            <person name="Besteiro S."/>
            <person name="Sicheritz-Ponten T."/>
            <person name="Noel C.J."/>
            <person name="Dacks J.B."/>
            <person name="Foster P.G."/>
            <person name="Simillion C."/>
            <person name="Van de Peer Y."/>
            <person name="Miranda-Saavedra D."/>
            <person name="Barton G.J."/>
            <person name="Westrop G.D."/>
            <person name="Mueller S."/>
            <person name="Dessi D."/>
            <person name="Fiori P.L."/>
            <person name="Ren Q."/>
            <person name="Paulsen I."/>
            <person name="Zhang H."/>
            <person name="Bastida-Corcuera F.D."/>
            <person name="Simoes-Barbosa A."/>
            <person name="Brown M.T."/>
            <person name="Hayes R.D."/>
            <person name="Mukherjee M."/>
            <person name="Okumura C.Y."/>
            <person name="Schneider R."/>
            <person name="Smith A.J."/>
            <person name="Vanacova S."/>
            <person name="Villalvazo M."/>
            <person name="Haas B.J."/>
            <person name="Pertea M."/>
            <person name="Feldblyum T.V."/>
            <person name="Utterback T.R."/>
            <person name="Shu C.L."/>
            <person name="Osoegawa K."/>
            <person name="de Jong P.J."/>
            <person name="Hrdy I."/>
            <person name="Horvathova L."/>
            <person name="Zubacova Z."/>
            <person name="Dolezal P."/>
            <person name="Malik S.B."/>
            <person name="Logsdon J.M. Jr."/>
            <person name="Henze K."/>
            <person name="Gupta A."/>
            <person name="Wang C.C."/>
            <person name="Dunne R.L."/>
            <person name="Upcroft J.A."/>
            <person name="Upcroft P."/>
            <person name="White O."/>
            <person name="Salzberg S.L."/>
            <person name="Tang P."/>
            <person name="Chiu C.-H."/>
            <person name="Lee Y.-S."/>
            <person name="Embley T.M."/>
            <person name="Coombs G.H."/>
            <person name="Mottram J.C."/>
            <person name="Tachezy J."/>
            <person name="Fraser-Liggett C.M."/>
            <person name="Johnson P.J."/>
        </authorList>
    </citation>
    <scope>NUCLEOTIDE SEQUENCE [LARGE SCALE GENOMIC DNA]</scope>
    <source>
        <strain evidence="16">G3</strain>
    </source>
</reference>
<dbReference type="GO" id="GO:0031201">
    <property type="term" value="C:SNARE complex"/>
    <property type="evidence" value="ECO:0000318"/>
    <property type="project" value="GO_Central"/>
</dbReference>
<dbReference type="PROSITE" id="PS50892">
    <property type="entry name" value="V_SNARE"/>
    <property type="match status" value="1"/>
</dbReference>
<evidence type="ECO:0000313" key="17">
    <source>
        <dbReference type="Proteomes" id="UP000001542"/>
    </source>
</evidence>
<dbReference type="eggNOG" id="KOG0862">
    <property type="taxonomic scope" value="Eukaryota"/>
</dbReference>
<keyword evidence="7" id="KW-0653">Protein transport</keyword>
<evidence type="ECO:0000256" key="7">
    <source>
        <dbReference type="ARBA" id="ARBA00022927"/>
    </source>
</evidence>
<evidence type="ECO:0000256" key="8">
    <source>
        <dbReference type="ARBA" id="ARBA00022989"/>
    </source>
</evidence>
<dbReference type="CDD" id="cd14824">
    <property type="entry name" value="Longin"/>
    <property type="match status" value="1"/>
</dbReference>
<dbReference type="Gene3D" id="3.30.450.50">
    <property type="entry name" value="Longin domain"/>
    <property type="match status" value="1"/>
</dbReference>
<dbReference type="GO" id="GO:0006890">
    <property type="term" value="P:retrograde vesicle-mediated transport, Golgi to endoplasmic reticulum"/>
    <property type="evidence" value="ECO:0000318"/>
    <property type="project" value="GO_Central"/>
</dbReference>
<dbReference type="VEuPathDB" id="TrichDB:TVAG_381070"/>
<dbReference type="InterPro" id="IPR010908">
    <property type="entry name" value="Longin_dom"/>
</dbReference>
<dbReference type="SMART" id="SM01270">
    <property type="entry name" value="Longin"/>
    <property type="match status" value="1"/>
</dbReference>
<dbReference type="Proteomes" id="UP000001542">
    <property type="component" value="Unassembled WGS sequence"/>
</dbReference>
<evidence type="ECO:0000313" key="16">
    <source>
        <dbReference type="EMBL" id="EAX88998.1"/>
    </source>
</evidence>
<comment type="similarity">
    <text evidence="3">Belongs to the synaptobrevin family.</text>
</comment>
<proteinExistence type="inferred from homology"/>
<protein>
    <submittedName>
        <fullName evidence="16">Synaptobrevin family protein</fullName>
    </submittedName>
</protein>
<dbReference type="InParanoid" id="A2G1G3"/>
<dbReference type="Gene3D" id="1.20.5.110">
    <property type="match status" value="1"/>
</dbReference>
<comment type="subcellular location">
    <subcellularLocation>
        <location evidence="1">Endoplasmic reticulum membrane</location>
        <topology evidence="1">Single-pass type IV membrane protein</topology>
    </subcellularLocation>
    <subcellularLocation>
        <location evidence="2">Golgi apparatus membrane</location>
    </subcellularLocation>
</comment>